<dbReference type="SMART" id="SM00191">
    <property type="entry name" value="Int_alpha"/>
    <property type="match status" value="2"/>
</dbReference>
<dbReference type="PRINTS" id="PR01185">
    <property type="entry name" value="INTEGRINA"/>
</dbReference>
<dbReference type="SUPFAM" id="SSF69318">
    <property type="entry name" value="Integrin alpha N-terminal domain"/>
    <property type="match status" value="1"/>
</dbReference>
<protein>
    <recommendedName>
        <fullName evidence="8">Integrin alpha-2 domain-containing protein</fullName>
    </recommendedName>
</protein>
<name>A0A7S1YH98_9EUKA</name>
<keyword evidence="6" id="KW-0472">Membrane</keyword>
<dbReference type="AlphaFoldDB" id="A0A7S1YH98"/>
<evidence type="ECO:0008006" key="8">
    <source>
        <dbReference type="Google" id="ProtNLM"/>
    </source>
</evidence>
<feature type="transmembrane region" description="Helical" evidence="6">
    <location>
        <begin position="310"/>
        <end position="331"/>
    </location>
</feature>
<dbReference type="InterPro" id="IPR013519">
    <property type="entry name" value="Int_alpha_beta-p"/>
</dbReference>
<evidence type="ECO:0000256" key="2">
    <source>
        <dbReference type="ARBA" id="ARBA00022737"/>
    </source>
</evidence>
<dbReference type="GO" id="GO:0007155">
    <property type="term" value="P:cell adhesion"/>
    <property type="evidence" value="ECO:0007669"/>
    <property type="project" value="InterPro"/>
</dbReference>
<dbReference type="Pfam" id="PF01839">
    <property type="entry name" value="FG-GAP"/>
    <property type="match status" value="1"/>
</dbReference>
<keyword evidence="2" id="KW-0677">Repeat</keyword>
<keyword evidence="6" id="KW-1133">Transmembrane helix</keyword>
<dbReference type="InterPro" id="IPR013517">
    <property type="entry name" value="FG-GAP"/>
</dbReference>
<gene>
    <name evidence="7" type="ORF">SSP0437_LOCUS7792</name>
</gene>
<keyword evidence="6" id="KW-0812">Transmembrane</keyword>
<dbReference type="Gene3D" id="2.130.10.130">
    <property type="entry name" value="Integrin alpha, N-terminal"/>
    <property type="match status" value="1"/>
</dbReference>
<sequence length="429" mass="44290">MGHATTGTHFRIVHGDEPGLMLGAAVATCDLDNDGFGELVVGLPNDSSKSNGSGMVRAYRGVVGGLDLASPVDYRPGVTSRFTGHSLSCADVDGDGNADIAVGSLYVESGQTVRGGETTLLEFEGWDNPLSKRWQVRRVQAVEGQSATDVVVAIQDLVVLGSPSTGVAGSAFAYNLSSVTAGFSTLTEPAHFCDFGVALAASPDMLTITGQSCFSSEAQTVFVFGQASADGWTSAVASQFTTTQTRGTQLETTTTVAPLERTTTVTLMSPSSTTSDSSTTSPFTVLSSTAAPGVAEAVGSPSSSSADAKLIAGLGATCIILVALLLVAVLWRRRRAPSADVDQAAVPARGARMSRGSSLARLDRSASRGALRTRRSRAPTTGQARPVIQAYGETSLTAPTATQYAETSLYPAPGASENRPLVVPRRPAY</sequence>
<accession>A0A7S1YH98</accession>
<keyword evidence="1" id="KW-0732">Signal</keyword>
<feature type="repeat" description="FG-GAP" evidence="4">
    <location>
        <begin position="8"/>
        <end position="68"/>
    </location>
</feature>
<organism evidence="7">
    <name type="scientific">Sexangularia sp. CB-2014</name>
    <dbReference type="NCBI Taxonomy" id="1486929"/>
    <lineage>
        <taxon>Eukaryota</taxon>
        <taxon>Amoebozoa</taxon>
        <taxon>Tubulinea</taxon>
        <taxon>Elardia</taxon>
        <taxon>Arcellinida</taxon>
        <taxon>Arcellinida incertae sedis</taxon>
        <taxon>Sexangularia</taxon>
    </lineage>
</organism>
<dbReference type="InterPro" id="IPR000413">
    <property type="entry name" value="Integrin_alpha"/>
</dbReference>
<keyword evidence="3" id="KW-0325">Glycoprotein</keyword>
<evidence type="ECO:0000256" key="3">
    <source>
        <dbReference type="ARBA" id="ARBA00023180"/>
    </source>
</evidence>
<feature type="region of interest" description="Disordered" evidence="5">
    <location>
        <begin position="339"/>
        <end position="388"/>
    </location>
</feature>
<evidence type="ECO:0000256" key="1">
    <source>
        <dbReference type="ARBA" id="ARBA00022729"/>
    </source>
</evidence>
<evidence type="ECO:0000256" key="4">
    <source>
        <dbReference type="PROSITE-ProRule" id="PRU00803"/>
    </source>
</evidence>
<dbReference type="GO" id="GO:0008305">
    <property type="term" value="C:integrin complex"/>
    <property type="evidence" value="ECO:0007669"/>
    <property type="project" value="InterPro"/>
</dbReference>
<dbReference type="PROSITE" id="PS51470">
    <property type="entry name" value="FG_GAP"/>
    <property type="match status" value="1"/>
</dbReference>
<feature type="region of interest" description="Disordered" evidence="5">
    <location>
        <begin position="408"/>
        <end position="429"/>
    </location>
</feature>
<dbReference type="InterPro" id="IPR028994">
    <property type="entry name" value="Integrin_alpha_N"/>
</dbReference>
<evidence type="ECO:0000256" key="6">
    <source>
        <dbReference type="SAM" id="Phobius"/>
    </source>
</evidence>
<evidence type="ECO:0000313" key="7">
    <source>
        <dbReference type="EMBL" id="CAD9300052.1"/>
    </source>
</evidence>
<reference evidence="7" key="1">
    <citation type="submission" date="2021-01" db="EMBL/GenBank/DDBJ databases">
        <authorList>
            <person name="Corre E."/>
            <person name="Pelletier E."/>
            <person name="Niang G."/>
            <person name="Scheremetjew M."/>
            <person name="Finn R."/>
            <person name="Kale V."/>
            <person name="Holt S."/>
            <person name="Cochrane G."/>
            <person name="Meng A."/>
            <person name="Brown T."/>
            <person name="Cohen L."/>
        </authorList>
    </citation>
    <scope>NUCLEOTIDE SEQUENCE</scope>
    <source>
        <strain evidence="7">ATCC 50979</strain>
    </source>
</reference>
<dbReference type="EMBL" id="HBGL01010037">
    <property type="protein sequence ID" value="CAD9300052.1"/>
    <property type="molecule type" value="Transcribed_RNA"/>
</dbReference>
<proteinExistence type="predicted"/>
<evidence type="ECO:0000256" key="5">
    <source>
        <dbReference type="SAM" id="MobiDB-lite"/>
    </source>
</evidence>